<feature type="transmembrane region" description="Helical" evidence="5">
    <location>
        <begin position="6"/>
        <end position="28"/>
    </location>
</feature>
<sequence>MSFPLWMLLGFAIWTAVVLICTIGVYRLSRVFTGRAGMASFPADAPEGAAWYVRAMRAHANCVENLPVFAVVVFALYASGISTHATDIMAGTVLAARMVQSVVHISTVQTDRIVSIRFTFFLAQLVCFLGIAVVVIAHAL</sequence>
<evidence type="ECO:0000256" key="4">
    <source>
        <dbReference type="ARBA" id="ARBA00023136"/>
    </source>
</evidence>
<keyword evidence="3 5" id="KW-1133">Transmembrane helix</keyword>
<evidence type="ECO:0000256" key="1">
    <source>
        <dbReference type="ARBA" id="ARBA00004370"/>
    </source>
</evidence>
<dbReference type="InterPro" id="IPR001129">
    <property type="entry name" value="Membr-assoc_MAPEG"/>
</dbReference>
<accession>A0ABS0BA58</accession>
<keyword evidence="7" id="KW-1185">Reference proteome</keyword>
<keyword evidence="2 5" id="KW-0812">Transmembrane</keyword>
<dbReference type="Proteomes" id="UP001429984">
    <property type="component" value="Unassembled WGS sequence"/>
</dbReference>
<dbReference type="SUPFAM" id="SSF161084">
    <property type="entry name" value="MAPEG domain-like"/>
    <property type="match status" value="1"/>
</dbReference>
<dbReference type="RefSeq" id="WP_194930631.1">
    <property type="nucleotide sequence ID" value="NZ_JADLZT010000004.1"/>
</dbReference>
<comment type="caution">
    <text evidence="6">The sequence shown here is derived from an EMBL/GenBank/DDBJ whole genome shotgun (WGS) entry which is preliminary data.</text>
</comment>
<protein>
    <submittedName>
        <fullName evidence="6">MAPEG family protein</fullName>
    </submittedName>
</protein>
<evidence type="ECO:0000256" key="3">
    <source>
        <dbReference type="ARBA" id="ARBA00022989"/>
    </source>
</evidence>
<evidence type="ECO:0000313" key="6">
    <source>
        <dbReference type="EMBL" id="MBF6024030.1"/>
    </source>
</evidence>
<dbReference type="InterPro" id="IPR023352">
    <property type="entry name" value="MAPEG-like_dom_sf"/>
</dbReference>
<evidence type="ECO:0000256" key="2">
    <source>
        <dbReference type="ARBA" id="ARBA00022692"/>
    </source>
</evidence>
<feature type="transmembrane region" description="Helical" evidence="5">
    <location>
        <begin position="62"/>
        <end position="82"/>
    </location>
</feature>
<dbReference type="EMBL" id="JADLZT010000004">
    <property type="protein sequence ID" value="MBF6024030.1"/>
    <property type="molecule type" value="Genomic_DNA"/>
</dbReference>
<comment type="subcellular location">
    <subcellularLocation>
        <location evidence="1">Membrane</location>
    </subcellularLocation>
</comment>
<reference evidence="6 7" key="1">
    <citation type="submission" date="2020-11" db="EMBL/GenBank/DDBJ databases">
        <title>Draft Genome Sequence and Secondary Metabolite Biosynthetic Potential of the Lysobacter niastensis Type strain DSM 18481.</title>
        <authorList>
            <person name="Turrini P."/>
            <person name="Artuso I."/>
            <person name="Tescari M."/>
            <person name="Lugli G.A."/>
            <person name="Frangipani E."/>
            <person name="Ventura M."/>
            <person name="Visca P."/>
        </authorList>
    </citation>
    <scope>NUCLEOTIDE SEQUENCE [LARGE SCALE GENOMIC DNA]</scope>
    <source>
        <strain evidence="6 7">DSM 18481</strain>
    </source>
</reference>
<dbReference type="Pfam" id="PF01124">
    <property type="entry name" value="MAPEG"/>
    <property type="match status" value="1"/>
</dbReference>
<name>A0ABS0BA58_9GAMM</name>
<keyword evidence="4 5" id="KW-0472">Membrane</keyword>
<evidence type="ECO:0000313" key="7">
    <source>
        <dbReference type="Proteomes" id="UP001429984"/>
    </source>
</evidence>
<evidence type="ECO:0000256" key="5">
    <source>
        <dbReference type="SAM" id="Phobius"/>
    </source>
</evidence>
<organism evidence="6 7">
    <name type="scientific">Lysobacter niastensis</name>
    <dbReference type="NCBI Taxonomy" id="380629"/>
    <lineage>
        <taxon>Bacteria</taxon>
        <taxon>Pseudomonadati</taxon>
        <taxon>Pseudomonadota</taxon>
        <taxon>Gammaproteobacteria</taxon>
        <taxon>Lysobacterales</taxon>
        <taxon>Lysobacteraceae</taxon>
        <taxon>Lysobacter</taxon>
    </lineage>
</organism>
<proteinExistence type="predicted"/>
<feature type="transmembrane region" description="Helical" evidence="5">
    <location>
        <begin position="118"/>
        <end position="139"/>
    </location>
</feature>
<dbReference type="Gene3D" id="1.20.120.550">
    <property type="entry name" value="Membrane associated eicosanoid/glutathione metabolism-like domain"/>
    <property type="match status" value="1"/>
</dbReference>
<gene>
    <name evidence="6" type="ORF">IU514_08305</name>
</gene>